<dbReference type="SUPFAM" id="SSF52540">
    <property type="entry name" value="P-loop containing nucleoside triphosphate hydrolases"/>
    <property type="match status" value="1"/>
</dbReference>
<reference evidence="2 3" key="1">
    <citation type="journal article" date="2013" name="Int. J. Syst. Evol. Microbiol.">
        <title>Marinoscillum luteum sp. nov., isolated from marine sediment.</title>
        <authorList>
            <person name="Cha I.T."/>
            <person name="Park S.J."/>
            <person name="Kim S.J."/>
            <person name="Kim J.G."/>
            <person name="Jung M.Y."/>
            <person name="Shin K.S."/>
            <person name="Kwon K.K."/>
            <person name="Yang S.H."/>
            <person name="Seo Y.S."/>
            <person name="Rhee S.K."/>
        </authorList>
    </citation>
    <scope>NUCLEOTIDE SEQUENCE [LARGE SCALE GENOMIC DNA]</scope>
    <source>
        <strain evidence="2 3">KCTC 23939</strain>
    </source>
</reference>
<dbReference type="PANTHER" id="PTHR12788:SF10">
    <property type="entry name" value="PROTEIN-TYROSINE SULFOTRANSFERASE"/>
    <property type="match status" value="1"/>
</dbReference>
<keyword evidence="1 2" id="KW-0808">Transferase</keyword>
<comment type="caution">
    <text evidence="2">The sequence shown here is derived from an EMBL/GenBank/DDBJ whole genome shotgun (WGS) entry which is preliminary data.</text>
</comment>
<organism evidence="2 3">
    <name type="scientific">Marinoscillum luteum</name>
    <dbReference type="NCBI Taxonomy" id="861051"/>
    <lineage>
        <taxon>Bacteria</taxon>
        <taxon>Pseudomonadati</taxon>
        <taxon>Bacteroidota</taxon>
        <taxon>Cytophagia</taxon>
        <taxon>Cytophagales</taxon>
        <taxon>Reichenbachiellaceae</taxon>
        <taxon>Marinoscillum</taxon>
    </lineage>
</organism>
<dbReference type="EC" id="2.8.2.-" evidence="2"/>
<dbReference type="GO" id="GO:0016740">
    <property type="term" value="F:transferase activity"/>
    <property type="evidence" value="ECO:0007669"/>
    <property type="project" value="UniProtKB-KW"/>
</dbReference>
<dbReference type="Pfam" id="PF13469">
    <property type="entry name" value="Sulfotransfer_3"/>
    <property type="match status" value="1"/>
</dbReference>
<gene>
    <name evidence="2" type="ORF">ACHKAR_20580</name>
</gene>
<name>A0ABW7NE13_9BACT</name>
<dbReference type="Proteomes" id="UP001610063">
    <property type="component" value="Unassembled WGS sequence"/>
</dbReference>
<dbReference type="EMBL" id="JBIPKE010000020">
    <property type="protein sequence ID" value="MFH6985863.1"/>
    <property type="molecule type" value="Genomic_DNA"/>
</dbReference>
<dbReference type="PANTHER" id="PTHR12788">
    <property type="entry name" value="PROTEIN-TYROSINE SULFOTRANSFERASE 2"/>
    <property type="match status" value="1"/>
</dbReference>
<sequence>MTKDKIIPIQLIGTQRSGSNLLRLMLNQLTEITAPHPPHILKTFVPLMDRYGDLSINVNFQNLINDVCKFVELNPVKWNDLSLDRDLIFDQLQHSRNIYSLFEHIYARYASSKGSRFWCCKSLTNVHFAEELHSHGIKPYYIHLYRDGRDVALSFKKIMVGEKHTYHQAKSWKRDQDQALAIGEKLGSERVIRVAYEDLITNPEAQLSRICAFLQIQFKPQALDYFLSRDSQETALSGKMWQNVTKPVLRGNMCKYLKELPREDVLIFEAVAGTTLDRLGYPLHYGDTARAVTFSEVDLINFDRENEFLKKRAVEHSDPLDRAKRMPQEQLLSRIKLAFEPVPLTD</sequence>
<proteinExistence type="predicted"/>
<dbReference type="InterPro" id="IPR026634">
    <property type="entry name" value="TPST-like"/>
</dbReference>
<evidence type="ECO:0000313" key="2">
    <source>
        <dbReference type="EMBL" id="MFH6985863.1"/>
    </source>
</evidence>
<evidence type="ECO:0000313" key="3">
    <source>
        <dbReference type="Proteomes" id="UP001610063"/>
    </source>
</evidence>
<evidence type="ECO:0000256" key="1">
    <source>
        <dbReference type="ARBA" id="ARBA00022679"/>
    </source>
</evidence>
<accession>A0ABW7NE13</accession>
<dbReference type="Gene3D" id="3.40.50.300">
    <property type="entry name" value="P-loop containing nucleotide triphosphate hydrolases"/>
    <property type="match status" value="1"/>
</dbReference>
<protein>
    <submittedName>
        <fullName evidence="2">Sulfotransferase family protein</fullName>
        <ecNumber evidence="2">2.8.2.-</ecNumber>
    </submittedName>
</protein>
<dbReference type="InterPro" id="IPR027417">
    <property type="entry name" value="P-loop_NTPase"/>
</dbReference>
<keyword evidence="3" id="KW-1185">Reference proteome</keyword>
<dbReference type="RefSeq" id="WP_159581914.1">
    <property type="nucleotide sequence ID" value="NZ_JBIPKE010000020.1"/>
</dbReference>